<evidence type="ECO:0000313" key="2">
    <source>
        <dbReference type="Proteomes" id="UP000824469"/>
    </source>
</evidence>
<sequence>LYEWISTYASRSSWYYRSHVWTQDEYQRLQDVDLTWMRVVDHWWKRVLT</sequence>
<name>A0AA38CGB1_TAXCH</name>
<feature type="non-terminal residue" evidence="1">
    <location>
        <position position="49"/>
    </location>
</feature>
<dbReference type="AlphaFoldDB" id="A0AA38CGB1"/>
<reference evidence="1 2" key="1">
    <citation type="journal article" date="2021" name="Nat. Plants">
        <title>The Taxus genome provides insights into paclitaxel biosynthesis.</title>
        <authorList>
            <person name="Xiong X."/>
            <person name="Gou J."/>
            <person name="Liao Q."/>
            <person name="Li Y."/>
            <person name="Zhou Q."/>
            <person name="Bi G."/>
            <person name="Li C."/>
            <person name="Du R."/>
            <person name="Wang X."/>
            <person name="Sun T."/>
            <person name="Guo L."/>
            <person name="Liang H."/>
            <person name="Lu P."/>
            <person name="Wu Y."/>
            <person name="Zhang Z."/>
            <person name="Ro D.K."/>
            <person name="Shang Y."/>
            <person name="Huang S."/>
            <person name="Yan J."/>
        </authorList>
    </citation>
    <scope>NUCLEOTIDE SEQUENCE [LARGE SCALE GENOMIC DNA]</scope>
    <source>
        <strain evidence="1">Ta-2019</strain>
    </source>
</reference>
<organism evidence="1 2">
    <name type="scientific">Taxus chinensis</name>
    <name type="common">Chinese yew</name>
    <name type="synonym">Taxus wallichiana var. chinensis</name>
    <dbReference type="NCBI Taxonomy" id="29808"/>
    <lineage>
        <taxon>Eukaryota</taxon>
        <taxon>Viridiplantae</taxon>
        <taxon>Streptophyta</taxon>
        <taxon>Embryophyta</taxon>
        <taxon>Tracheophyta</taxon>
        <taxon>Spermatophyta</taxon>
        <taxon>Pinopsida</taxon>
        <taxon>Pinidae</taxon>
        <taxon>Conifers II</taxon>
        <taxon>Cupressales</taxon>
        <taxon>Taxaceae</taxon>
        <taxon>Taxus</taxon>
    </lineage>
</organism>
<evidence type="ECO:0000313" key="1">
    <source>
        <dbReference type="EMBL" id="KAH9296129.1"/>
    </source>
</evidence>
<accession>A0AA38CGB1</accession>
<gene>
    <name evidence="1" type="ORF">KI387_039717</name>
</gene>
<keyword evidence="2" id="KW-1185">Reference proteome</keyword>
<feature type="non-terminal residue" evidence="1">
    <location>
        <position position="1"/>
    </location>
</feature>
<proteinExistence type="predicted"/>
<protein>
    <submittedName>
        <fullName evidence="1">Uncharacterized protein</fullName>
    </submittedName>
</protein>
<comment type="caution">
    <text evidence="1">The sequence shown here is derived from an EMBL/GenBank/DDBJ whole genome shotgun (WGS) entry which is preliminary data.</text>
</comment>
<dbReference type="Proteomes" id="UP000824469">
    <property type="component" value="Unassembled WGS sequence"/>
</dbReference>
<dbReference type="EMBL" id="JAHRHJ020000011">
    <property type="protein sequence ID" value="KAH9296129.1"/>
    <property type="molecule type" value="Genomic_DNA"/>
</dbReference>